<evidence type="ECO:0000313" key="2">
    <source>
        <dbReference type="Proteomes" id="UP001230649"/>
    </source>
</evidence>
<reference evidence="1" key="1">
    <citation type="submission" date="2023-04" db="EMBL/GenBank/DDBJ databases">
        <title>Draft Genome sequencing of Naganishia species isolated from polar environments using Oxford Nanopore Technology.</title>
        <authorList>
            <person name="Leo P."/>
            <person name="Venkateswaran K."/>
        </authorList>
    </citation>
    <scope>NUCLEOTIDE SEQUENCE</scope>
    <source>
        <strain evidence="1">MNA-CCFEE 5262</strain>
    </source>
</reference>
<sequence>MQTSLAILGLGRLLAAFGCYILLLSPHVASFYTGASGDFGKDGVVQHQVYNITWGPVEEVSYIDVYLGQQRDKDDVFLNDRRFEQVIATNVTDMPFRWNVTQPVGTTWVLTPVPMGYKASLGSFTGLTVTAATSAAANVVPKSVSLSILLGTAAGVFLRGTCRRRRRVGPEGLGLAARCTV</sequence>
<dbReference type="EMBL" id="JASBWS010000058">
    <property type="protein sequence ID" value="KAJ9103602.1"/>
    <property type="molecule type" value="Genomic_DNA"/>
</dbReference>
<organism evidence="1 2">
    <name type="scientific">Naganishia adeliensis</name>
    <dbReference type="NCBI Taxonomy" id="92952"/>
    <lineage>
        <taxon>Eukaryota</taxon>
        <taxon>Fungi</taxon>
        <taxon>Dikarya</taxon>
        <taxon>Basidiomycota</taxon>
        <taxon>Agaricomycotina</taxon>
        <taxon>Tremellomycetes</taxon>
        <taxon>Filobasidiales</taxon>
        <taxon>Filobasidiaceae</taxon>
        <taxon>Naganishia</taxon>
    </lineage>
</organism>
<comment type="caution">
    <text evidence="1">The sequence shown here is derived from an EMBL/GenBank/DDBJ whole genome shotgun (WGS) entry which is preliminary data.</text>
</comment>
<keyword evidence="2" id="KW-1185">Reference proteome</keyword>
<evidence type="ECO:0000313" key="1">
    <source>
        <dbReference type="EMBL" id="KAJ9103602.1"/>
    </source>
</evidence>
<proteinExistence type="predicted"/>
<protein>
    <submittedName>
        <fullName evidence="1">Uncharacterized protein</fullName>
    </submittedName>
</protein>
<gene>
    <name evidence="1" type="ORF">QFC20_004758</name>
</gene>
<dbReference type="Proteomes" id="UP001230649">
    <property type="component" value="Unassembled WGS sequence"/>
</dbReference>
<accession>A0ACC2VXJ8</accession>
<name>A0ACC2VXJ8_9TREE</name>